<feature type="transmembrane region" description="Helical" evidence="1">
    <location>
        <begin position="90"/>
        <end position="113"/>
    </location>
</feature>
<feature type="transmembrane region" description="Helical" evidence="1">
    <location>
        <begin position="133"/>
        <end position="153"/>
    </location>
</feature>
<feature type="transmembrane region" description="Helical" evidence="1">
    <location>
        <begin position="12"/>
        <end position="34"/>
    </location>
</feature>
<dbReference type="RefSeq" id="WP_090391515.1">
    <property type="nucleotide sequence ID" value="NZ_FMZO01000010.1"/>
</dbReference>
<evidence type="ECO:0008006" key="4">
    <source>
        <dbReference type="Google" id="ProtNLM"/>
    </source>
</evidence>
<evidence type="ECO:0000256" key="1">
    <source>
        <dbReference type="SAM" id="Phobius"/>
    </source>
</evidence>
<dbReference type="InterPro" id="IPR021354">
    <property type="entry name" value="DUF2975"/>
</dbReference>
<proteinExistence type="predicted"/>
<feature type="transmembrane region" description="Helical" evidence="1">
    <location>
        <begin position="173"/>
        <end position="191"/>
    </location>
</feature>
<evidence type="ECO:0000313" key="3">
    <source>
        <dbReference type="Proteomes" id="UP000198757"/>
    </source>
</evidence>
<reference evidence="3" key="1">
    <citation type="submission" date="2016-10" db="EMBL/GenBank/DDBJ databases">
        <authorList>
            <person name="Varghese N."/>
            <person name="Submissions S."/>
        </authorList>
    </citation>
    <scope>NUCLEOTIDE SEQUENCE [LARGE SCALE GENOMIC DNA]</scope>
    <source>
        <strain evidence="3">DSM 25811 / CCM 8410 / LMG 26954 / E90</strain>
    </source>
</reference>
<accession>A0A1G6VUT4</accession>
<dbReference type="OrthoDB" id="661306at2"/>
<gene>
    <name evidence="2" type="ORF">SAMN04487894_110160</name>
</gene>
<dbReference type="Proteomes" id="UP000198757">
    <property type="component" value="Unassembled WGS sequence"/>
</dbReference>
<keyword evidence="1" id="KW-1133">Transmembrane helix</keyword>
<organism evidence="2 3">
    <name type="scientific">Niabella drilacis (strain DSM 25811 / CCM 8410 / CCUG 62505 / LMG 26954 / E90)</name>
    <dbReference type="NCBI Taxonomy" id="1285928"/>
    <lineage>
        <taxon>Bacteria</taxon>
        <taxon>Pseudomonadati</taxon>
        <taxon>Bacteroidota</taxon>
        <taxon>Chitinophagia</taxon>
        <taxon>Chitinophagales</taxon>
        <taxon>Chitinophagaceae</taxon>
        <taxon>Niabella</taxon>
    </lineage>
</organism>
<keyword evidence="1" id="KW-0812">Transmembrane</keyword>
<dbReference type="EMBL" id="FMZO01000010">
    <property type="protein sequence ID" value="SDD57339.1"/>
    <property type="molecule type" value="Genomic_DNA"/>
</dbReference>
<sequence length="204" mass="23599">MKLQTAIKILKIIVRIGFYLLLLFIILFIAVSVLRLSGGNINEGLNISNAVKVRSLDSEVTGRGTFNQQHTGSYQQISTYFFRPNFNTPAGYYLVFIRALYYLISLSILWLLLRTLDTISNTAFFHTKITRYIRLLAFMYMASDLLGLIDYFVMRAFLHQEFPAMHFRPEINFGEDLITGLIIFVITFIYARGVQLQEEQQLTI</sequence>
<name>A0A1G6VUT4_NIADE</name>
<keyword evidence="1" id="KW-0472">Membrane</keyword>
<dbReference type="AlphaFoldDB" id="A0A1G6VUT4"/>
<protein>
    <recommendedName>
        <fullName evidence="4">DUF2975 domain-containing protein</fullName>
    </recommendedName>
</protein>
<keyword evidence="3" id="KW-1185">Reference proteome</keyword>
<dbReference type="Pfam" id="PF11188">
    <property type="entry name" value="DUF2975"/>
    <property type="match status" value="1"/>
</dbReference>
<evidence type="ECO:0000313" key="2">
    <source>
        <dbReference type="EMBL" id="SDD57339.1"/>
    </source>
</evidence>
<dbReference type="STRING" id="1285928.SAMN04487894_110160"/>